<evidence type="ECO:0000313" key="1">
    <source>
        <dbReference type="EMBL" id="CAD8130627.1"/>
    </source>
</evidence>
<protein>
    <submittedName>
        <fullName evidence="1">Uncharacterized protein</fullName>
    </submittedName>
</protein>
<name>A0A8S1RT37_9CILI</name>
<dbReference type="Proteomes" id="UP000692954">
    <property type="component" value="Unassembled WGS sequence"/>
</dbReference>
<gene>
    <name evidence="1" type="ORF">PSON_ATCC_30995.1.T3090005</name>
</gene>
<keyword evidence="2" id="KW-1185">Reference proteome</keyword>
<dbReference type="AlphaFoldDB" id="A0A8S1RT37"/>
<evidence type="ECO:0000313" key="2">
    <source>
        <dbReference type="Proteomes" id="UP000692954"/>
    </source>
</evidence>
<proteinExistence type="predicted"/>
<accession>A0A8S1RT37</accession>
<organism evidence="1 2">
    <name type="scientific">Paramecium sonneborni</name>
    <dbReference type="NCBI Taxonomy" id="65129"/>
    <lineage>
        <taxon>Eukaryota</taxon>
        <taxon>Sar</taxon>
        <taxon>Alveolata</taxon>
        <taxon>Ciliophora</taxon>
        <taxon>Intramacronucleata</taxon>
        <taxon>Oligohymenophorea</taxon>
        <taxon>Peniculida</taxon>
        <taxon>Parameciidae</taxon>
        <taxon>Paramecium</taxon>
    </lineage>
</organism>
<reference evidence="1" key="1">
    <citation type="submission" date="2021-01" db="EMBL/GenBank/DDBJ databases">
        <authorList>
            <consortium name="Genoscope - CEA"/>
            <person name="William W."/>
        </authorList>
    </citation>
    <scope>NUCLEOTIDE SEQUENCE</scope>
</reference>
<sequence>MKMEINVANGQNYTIFFQSYFVNMFICHYQVIKRGVYYLGKKDWNTFQRMGYVNLIIQCIQFQWEMDRVCVKIFKHQMNSLTKGNIIGKKYVNLDVAFRSTEKTTYEIQQLILQIMQGMRML</sequence>
<comment type="caution">
    <text evidence="1">The sequence shown here is derived from an EMBL/GenBank/DDBJ whole genome shotgun (WGS) entry which is preliminary data.</text>
</comment>
<dbReference type="EMBL" id="CAJJDN010000309">
    <property type="protein sequence ID" value="CAD8130627.1"/>
    <property type="molecule type" value="Genomic_DNA"/>
</dbReference>